<feature type="compositionally biased region" description="Low complexity" evidence="13">
    <location>
        <begin position="120"/>
        <end position="134"/>
    </location>
</feature>
<evidence type="ECO:0000256" key="3">
    <source>
        <dbReference type="ARBA" id="ARBA00022617"/>
    </source>
</evidence>
<comment type="cofactor">
    <cofactor evidence="9">
        <name>heme b</name>
        <dbReference type="ChEBI" id="CHEBI:60344"/>
    </cofactor>
    <text evidence="9">Binds 1 heme b (iron(II)-protoporphyrin IX) group per subunit.</text>
</comment>
<feature type="binding site" evidence="9">
    <location>
        <position position="404"/>
    </location>
    <ligand>
        <name>Ca(2+)</name>
        <dbReference type="ChEBI" id="CHEBI:29108"/>
        <label>2</label>
    </ligand>
</feature>
<dbReference type="InterPro" id="IPR010255">
    <property type="entry name" value="Haem_peroxidase_sf"/>
</dbReference>
<gene>
    <name evidence="15" type="ORF">EJ08DRAFT_659029</name>
</gene>
<comment type="cofactor">
    <cofactor evidence="9 12">
        <name>Ca(2+)</name>
        <dbReference type="ChEBI" id="CHEBI:29108"/>
    </cofactor>
    <text evidence="9 12">Binds 2 calcium ions per subunit.</text>
</comment>
<dbReference type="EC" id="1.11.1.-" evidence="12"/>
<feature type="compositionally biased region" description="Pro residues" evidence="13">
    <location>
        <begin position="51"/>
        <end position="73"/>
    </location>
</feature>
<keyword evidence="11" id="KW-1015">Disulfide bond</keyword>
<evidence type="ECO:0000256" key="8">
    <source>
        <dbReference type="PIRSR" id="PIRSR601621-1"/>
    </source>
</evidence>
<feature type="active site" description="Proton acceptor" evidence="8">
    <location>
        <position position="256"/>
    </location>
</feature>
<sequence length="447" mass="45861">MALALLTGSAIASPAPLAQYQYSPNGPQGASPHGQPQQSSRPQGPPFGQAQPPPYGQAQPPYKPQQPGNPPPQANTYTARPPKAAPYSPSAPTPAVSVPGNSRTESAKYGAPGPAPPSSRPANQAPPVASSSRSPRPDRPTNQAPPPASSSRGPRPGRPTNQAPPPASYSRGQTQPGRPTSSRPGPSAPSNAPPPANPTPGAPQTPTNPPPNAPPPQADGCPAVWTQISQDLTKMFVGADGQCTDSARQAIRAVFHDCGTWNTAQGNTGGCDGSLILSPEENAKTENRGLQDISSKLQALATQRQVGVADMLAYAGSHATVSCPLGPTVPIKIGRTDSNKAANEALLPGNATLSADTILSLFADKGFSPPEVSALVGAHSTSKQFFANPAKAGQSQDSTPGVWDVKYYSETTAQPPNPNLAIFPSDMNLAVDPRSGPAFKSFVNAQG</sequence>
<feature type="site" description="Transition state stabilizer" evidence="10">
    <location>
        <position position="252"/>
    </location>
</feature>
<dbReference type="SUPFAM" id="SSF48113">
    <property type="entry name" value="Heme-dependent peroxidases"/>
    <property type="match status" value="1"/>
</dbReference>
<feature type="binding site" description="axial binding residue" evidence="9">
    <location>
        <position position="379"/>
    </location>
    <ligand>
        <name>heme b</name>
        <dbReference type="ChEBI" id="CHEBI:60344"/>
    </ligand>
    <ligandPart>
        <name>Fe</name>
        <dbReference type="ChEBI" id="CHEBI:18248"/>
    </ligandPart>
</feature>
<feature type="binding site" evidence="9">
    <location>
        <position position="399"/>
    </location>
    <ligand>
        <name>Ca(2+)</name>
        <dbReference type="ChEBI" id="CHEBI:29108"/>
        <label>2</label>
    </ligand>
</feature>
<feature type="compositionally biased region" description="Low complexity" evidence="13">
    <location>
        <begin position="31"/>
        <end position="50"/>
    </location>
</feature>
<dbReference type="Gene3D" id="1.10.420.10">
    <property type="entry name" value="Peroxidase, domain 2"/>
    <property type="match status" value="1"/>
</dbReference>
<organism evidence="15 16">
    <name type="scientific">Tothia fuscella</name>
    <dbReference type="NCBI Taxonomy" id="1048955"/>
    <lineage>
        <taxon>Eukaryota</taxon>
        <taxon>Fungi</taxon>
        <taxon>Dikarya</taxon>
        <taxon>Ascomycota</taxon>
        <taxon>Pezizomycotina</taxon>
        <taxon>Dothideomycetes</taxon>
        <taxon>Pleosporomycetidae</taxon>
        <taxon>Venturiales</taxon>
        <taxon>Cylindrosympodiaceae</taxon>
        <taxon>Tothia</taxon>
    </lineage>
</organism>
<dbReference type="AlphaFoldDB" id="A0A9P4NV84"/>
<name>A0A9P4NV84_9PEZI</name>
<evidence type="ECO:0000259" key="14">
    <source>
        <dbReference type="PROSITE" id="PS50873"/>
    </source>
</evidence>
<dbReference type="PANTHER" id="PTHR31356:SF66">
    <property type="entry name" value="CATALASE-PEROXIDASE"/>
    <property type="match status" value="1"/>
</dbReference>
<dbReference type="PROSITE" id="PS50873">
    <property type="entry name" value="PEROXIDASE_4"/>
    <property type="match status" value="1"/>
</dbReference>
<keyword evidence="4 9" id="KW-0479">Metal-binding</keyword>
<dbReference type="FunFam" id="1.10.520.10:FF:000021">
    <property type="entry name" value="Peroxidase"/>
    <property type="match status" value="1"/>
</dbReference>
<dbReference type="GO" id="GO:0004601">
    <property type="term" value="F:peroxidase activity"/>
    <property type="evidence" value="ECO:0007669"/>
    <property type="project" value="UniProtKB-KW"/>
</dbReference>
<dbReference type="GO" id="GO:0042744">
    <property type="term" value="P:hydrogen peroxide catabolic process"/>
    <property type="evidence" value="ECO:0007669"/>
    <property type="project" value="TreeGrafter"/>
</dbReference>
<evidence type="ECO:0000256" key="7">
    <source>
        <dbReference type="ARBA" id="ARBA00023180"/>
    </source>
</evidence>
<evidence type="ECO:0000313" key="16">
    <source>
        <dbReference type="Proteomes" id="UP000800235"/>
    </source>
</evidence>
<dbReference type="PRINTS" id="PR00458">
    <property type="entry name" value="PEROXIDASE"/>
</dbReference>
<dbReference type="Pfam" id="PF00141">
    <property type="entry name" value="peroxidase"/>
    <property type="match status" value="1"/>
</dbReference>
<dbReference type="PANTHER" id="PTHR31356">
    <property type="entry name" value="THYLAKOID LUMENAL 29 KDA PROTEIN, CHLOROPLASTIC-RELATED"/>
    <property type="match status" value="1"/>
</dbReference>
<dbReference type="InterPro" id="IPR019794">
    <property type="entry name" value="Peroxidases_AS"/>
</dbReference>
<dbReference type="InterPro" id="IPR030476">
    <property type="entry name" value="Pentaxin_CS"/>
</dbReference>
<feature type="domain" description="Plant heme peroxidase family profile" evidence="14">
    <location>
        <begin position="251"/>
        <end position="380"/>
    </location>
</feature>
<dbReference type="Gene3D" id="1.10.520.10">
    <property type="match status" value="1"/>
</dbReference>
<evidence type="ECO:0000256" key="10">
    <source>
        <dbReference type="PIRSR" id="PIRSR601621-3"/>
    </source>
</evidence>
<dbReference type="Proteomes" id="UP000800235">
    <property type="component" value="Unassembled WGS sequence"/>
</dbReference>
<evidence type="ECO:0000256" key="6">
    <source>
        <dbReference type="ARBA" id="ARBA00023004"/>
    </source>
</evidence>
<feature type="compositionally biased region" description="Low complexity" evidence="13">
    <location>
        <begin position="176"/>
        <end position="190"/>
    </location>
</feature>
<reference evidence="15" key="1">
    <citation type="journal article" date="2020" name="Stud. Mycol.">
        <title>101 Dothideomycetes genomes: a test case for predicting lifestyles and emergence of pathogens.</title>
        <authorList>
            <person name="Haridas S."/>
            <person name="Albert R."/>
            <person name="Binder M."/>
            <person name="Bloem J."/>
            <person name="Labutti K."/>
            <person name="Salamov A."/>
            <person name="Andreopoulos B."/>
            <person name="Baker S."/>
            <person name="Barry K."/>
            <person name="Bills G."/>
            <person name="Bluhm B."/>
            <person name="Cannon C."/>
            <person name="Castanera R."/>
            <person name="Culley D."/>
            <person name="Daum C."/>
            <person name="Ezra D."/>
            <person name="Gonzalez J."/>
            <person name="Henrissat B."/>
            <person name="Kuo A."/>
            <person name="Liang C."/>
            <person name="Lipzen A."/>
            <person name="Lutzoni F."/>
            <person name="Magnuson J."/>
            <person name="Mondo S."/>
            <person name="Nolan M."/>
            <person name="Ohm R."/>
            <person name="Pangilinan J."/>
            <person name="Park H.-J."/>
            <person name="Ramirez L."/>
            <person name="Alfaro M."/>
            <person name="Sun H."/>
            <person name="Tritt A."/>
            <person name="Yoshinaga Y."/>
            <person name="Zwiers L.-H."/>
            <person name="Turgeon B."/>
            <person name="Goodwin S."/>
            <person name="Spatafora J."/>
            <person name="Crous P."/>
            <person name="Grigoriev I."/>
        </authorList>
    </citation>
    <scope>NUCLEOTIDE SEQUENCE</scope>
    <source>
        <strain evidence="15">CBS 130266</strain>
    </source>
</reference>
<dbReference type="EMBL" id="MU007026">
    <property type="protein sequence ID" value="KAF2432346.1"/>
    <property type="molecule type" value="Genomic_DNA"/>
</dbReference>
<dbReference type="InterPro" id="IPR044831">
    <property type="entry name" value="Ccp1-like"/>
</dbReference>
<feature type="compositionally biased region" description="Pro residues" evidence="13">
    <location>
        <begin position="191"/>
        <end position="217"/>
    </location>
</feature>
<dbReference type="PROSITE" id="PS00436">
    <property type="entry name" value="PEROXIDASE_2"/>
    <property type="match status" value="1"/>
</dbReference>
<feature type="binding site" evidence="9">
    <location>
        <position position="270"/>
    </location>
    <ligand>
        <name>Ca(2+)</name>
        <dbReference type="ChEBI" id="CHEBI:29108"/>
        <label>1</label>
    </ligand>
</feature>
<feature type="binding site" evidence="9">
    <location>
        <position position="274"/>
    </location>
    <ligand>
        <name>Ca(2+)</name>
        <dbReference type="ChEBI" id="CHEBI:29108"/>
        <label>1</label>
    </ligand>
</feature>
<keyword evidence="6 9" id="KW-0408">Iron</keyword>
<keyword evidence="16" id="KW-1185">Reference proteome</keyword>
<keyword evidence="5 12" id="KW-0560">Oxidoreductase</keyword>
<keyword evidence="7" id="KW-0325">Glycoprotein</keyword>
<protein>
    <recommendedName>
        <fullName evidence="12">Peroxidase</fullName>
        <ecNumber evidence="12">1.11.1.-</ecNumber>
    </recommendedName>
</protein>
<dbReference type="InterPro" id="IPR002016">
    <property type="entry name" value="Haem_peroxidase"/>
</dbReference>
<comment type="caution">
    <text evidence="15">The sequence shown here is derived from an EMBL/GenBank/DDBJ whole genome shotgun (WGS) entry which is preliminary data.</text>
</comment>
<feature type="region of interest" description="Disordered" evidence="13">
    <location>
        <begin position="1"/>
        <end position="222"/>
    </location>
</feature>
<dbReference type="GO" id="GO:0034599">
    <property type="term" value="P:cellular response to oxidative stress"/>
    <property type="evidence" value="ECO:0007669"/>
    <property type="project" value="InterPro"/>
</dbReference>
<dbReference type="GO" id="GO:0046872">
    <property type="term" value="F:metal ion binding"/>
    <property type="evidence" value="ECO:0007669"/>
    <property type="project" value="UniProtKB-UniRule"/>
</dbReference>
<evidence type="ECO:0000256" key="5">
    <source>
        <dbReference type="ARBA" id="ARBA00023002"/>
    </source>
</evidence>
<feature type="compositionally biased region" description="Low complexity" evidence="13">
    <location>
        <begin position="79"/>
        <end position="99"/>
    </location>
</feature>
<feature type="binding site" evidence="9">
    <location>
        <position position="380"/>
    </location>
    <ligand>
        <name>Ca(2+)</name>
        <dbReference type="ChEBI" id="CHEBI:29108"/>
        <label>2</label>
    </ligand>
</feature>
<keyword evidence="3 9" id="KW-0349">Heme</keyword>
<dbReference type="OrthoDB" id="2113341at2759"/>
<evidence type="ECO:0000256" key="12">
    <source>
        <dbReference type="RuleBase" id="RU363051"/>
    </source>
</evidence>
<dbReference type="PRINTS" id="PR00462">
    <property type="entry name" value="LIGNINASE"/>
</dbReference>
<feature type="binding site" evidence="9">
    <location>
        <position position="272"/>
    </location>
    <ligand>
        <name>Ca(2+)</name>
        <dbReference type="ChEBI" id="CHEBI:29108"/>
        <label>1</label>
    </ligand>
</feature>
<evidence type="ECO:0000256" key="2">
    <source>
        <dbReference type="ARBA" id="ARBA00022559"/>
    </source>
</evidence>
<evidence type="ECO:0000256" key="1">
    <source>
        <dbReference type="ARBA" id="ARBA00006089"/>
    </source>
</evidence>
<evidence type="ECO:0000256" key="11">
    <source>
        <dbReference type="PIRSR" id="PIRSR601621-4"/>
    </source>
</evidence>
<proteinExistence type="inferred from homology"/>
<comment type="similarity">
    <text evidence="1 12">Belongs to the peroxidase family. Ligninase subfamily.</text>
</comment>
<evidence type="ECO:0000313" key="15">
    <source>
        <dbReference type="EMBL" id="KAF2432346.1"/>
    </source>
</evidence>
<feature type="disulfide bond" evidence="11">
    <location>
        <begin position="243"/>
        <end position="323"/>
    </location>
</feature>
<evidence type="ECO:0000256" key="9">
    <source>
        <dbReference type="PIRSR" id="PIRSR601621-2"/>
    </source>
</evidence>
<dbReference type="InterPro" id="IPR001621">
    <property type="entry name" value="Ligninase"/>
</dbReference>
<evidence type="ECO:0000256" key="4">
    <source>
        <dbReference type="ARBA" id="ARBA00022723"/>
    </source>
</evidence>
<dbReference type="GO" id="GO:0020037">
    <property type="term" value="F:heme binding"/>
    <property type="evidence" value="ECO:0007669"/>
    <property type="project" value="UniProtKB-UniRule"/>
</dbReference>
<dbReference type="PROSITE" id="PS00289">
    <property type="entry name" value="PTX_1"/>
    <property type="match status" value="1"/>
</dbReference>
<accession>A0A9P4NV84</accession>
<keyword evidence="9 12" id="KW-0106">Calcium</keyword>
<dbReference type="GO" id="GO:0000302">
    <property type="term" value="P:response to reactive oxygen species"/>
    <property type="evidence" value="ECO:0007669"/>
    <property type="project" value="TreeGrafter"/>
</dbReference>
<feature type="binding site" evidence="9">
    <location>
        <position position="257"/>
    </location>
    <ligand>
        <name>Ca(2+)</name>
        <dbReference type="ChEBI" id="CHEBI:29108"/>
        <label>1</label>
    </ligand>
</feature>
<keyword evidence="2 12" id="KW-0575">Peroxidase</keyword>
<feature type="binding site" evidence="9">
    <location>
        <position position="397"/>
    </location>
    <ligand>
        <name>Ca(2+)</name>
        <dbReference type="ChEBI" id="CHEBI:29108"/>
        <label>2</label>
    </ligand>
</feature>
<evidence type="ECO:0000256" key="13">
    <source>
        <dbReference type="SAM" id="MobiDB-lite"/>
    </source>
</evidence>